<proteinExistence type="predicted"/>
<organism evidence="2">
    <name type="scientific">Anguilla anguilla</name>
    <name type="common">European freshwater eel</name>
    <name type="synonym">Muraena anguilla</name>
    <dbReference type="NCBI Taxonomy" id="7936"/>
    <lineage>
        <taxon>Eukaryota</taxon>
        <taxon>Metazoa</taxon>
        <taxon>Chordata</taxon>
        <taxon>Craniata</taxon>
        <taxon>Vertebrata</taxon>
        <taxon>Euteleostomi</taxon>
        <taxon>Actinopterygii</taxon>
        <taxon>Neopterygii</taxon>
        <taxon>Teleostei</taxon>
        <taxon>Anguilliformes</taxon>
        <taxon>Anguillidae</taxon>
        <taxon>Anguilla</taxon>
    </lineage>
</organism>
<dbReference type="EMBL" id="GBXM01013413">
    <property type="protein sequence ID" value="JAH95164.1"/>
    <property type="molecule type" value="Transcribed_RNA"/>
</dbReference>
<evidence type="ECO:0000256" key="1">
    <source>
        <dbReference type="SAM" id="MobiDB-lite"/>
    </source>
</evidence>
<accession>A0A0E9WXP6</accession>
<feature type="region of interest" description="Disordered" evidence="1">
    <location>
        <begin position="33"/>
        <end position="57"/>
    </location>
</feature>
<name>A0A0E9WXP6_ANGAN</name>
<protein>
    <submittedName>
        <fullName evidence="2">Uncharacterized protein</fullName>
    </submittedName>
</protein>
<reference evidence="2" key="2">
    <citation type="journal article" date="2015" name="Fish Shellfish Immunol.">
        <title>Early steps in the European eel (Anguilla anguilla)-Vibrio vulnificus interaction in the gills: Role of the RtxA13 toxin.</title>
        <authorList>
            <person name="Callol A."/>
            <person name="Pajuelo D."/>
            <person name="Ebbesson L."/>
            <person name="Teles M."/>
            <person name="MacKenzie S."/>
            <person name="Amaro C."/>
        </authorList>
    </citation>
    <scope>NUCLEOTIDE SEQUENCE</scope>
</reference>
<evidence type="ECO:0000313" key="2">
    <source>
        <dbReference type="EMBL" id="JAH95164.1"/>
    </source>
</evidence>
<dbReference type="AlphaFoldDB" id="A0A0E9WXP6"/>
<reference evidence="2" key="1">
    <citation type="submission" date="2014-11" db="EMBL/GenBank/DDBJ databases">
        <authorList>
            <person name="Amaro Gonzalez C."/>
        </authorList>
    </citation>
    <scope>NUCLEOTIDE SEQUENCE</scope>
</reference>
<feature type="compositionally biased region" description="Polar residues" evidence="1">
    <location>
        <begin position="40"/>
        <end position="57"/>
    </location>
</feature>
<sequence length="106" mass="11698">MLQSQALLETSGEDRLGSLSLFLSPFLTPNSEMEPLSPSHLHTYTSPNSSTSPVSYPGSNHTFTAASKVKGQNLVTFHFTSFCPFLNHRSSNPTVTKKFKFPSKDF</sequence>